<dbReference type="SUPFAM" id="SSF47413">
    <property type="entry name" value="lambda repressor-like DNA-binding domains"/>
    <property type="match status" value="1"/>
</dbReference>
<keyword evidence="3" id="KW-0804">Transcription</keyword>
<evidence type="ECO:0000259" key="4">
    <source>
        <dbReference type="PROSITE" id="PS50943"/>
    </source>
</evidence>
<dbReference type="CDD" id="cd00093">
    <property type="entry name" value="HTH_XRE"/>
    <property type="match status" value="1"/>
</dbReference>
<dbReference type="Gene3D" id="2.10.109.10">
    <property type="entry name" value="Umud Fragment, subunit A"/>
    <property type="match status" value="1"/>
</dbReference>
<dbReference type="Gene3D" id="1.10.260.40">
    <property type="entry name" value="lambda repressor-like DNA-binding domains"/>
    <property type="match status" value="1"/>
</dbReference>
<dbReference type="PROSITE" id="PS50943">
    <property type="entry name" value="HTH_CROC1"/>
    <property type="match status" value="1"/>
</dbReference>
<proteinExistence type="predicted"/>
<evidence type="ECO:0000256" key="1">
    <source>
        <dbReference type="ARBA" id="ARBA00023015"/>
    </source>
</evidence>
<organism evidence="5 6">
    <name type="scientific">Rhodobacter lacus</name>
    <dbReference type="NCBI Taxonomy" id="1641972"/>
    <lineage>
        <taxon>Bacteria</taxon>
        <taxon>Pseudomonadati</taxon>
        <taxon>Pseudomonadota</taxon>
        <taxon>Alphaproteobacteria</taxon>
        <taxon>Rhodobacterales</taxon>
        <taxon>Rhodobacter group</taxon>
        <taxon>Rhodobacter</taxon>
    </lineage>
</organism>
<dbReference type="RefSeq" id="WP_377391325.1">
    <property type="nucleotide sequence ID" value="NZ_JBHUIX010000013.1"/>
</dbReference>
<dbReference type="InterPro" id="IPR010982">
    <property type="entry name" value="Lambda_DNA-bd_dom_sf"/>
</dbReference>
<dbReference type="Pfam" id="PF00717">
    <property type="entry name" value="Peptidase_S24"/>
    <property type="match status" value="1"/>
</dbReference>
<dbReference type="Proteomes" id="UP001597413">
    <property type="component" value="Unassembled WGS sequence"/>
</dbReference>
<evidence type="ECO:0000256" key="3">
    <source>
        <dbReference type="ARBA" id="ARBA00023163"/>
    </source>
</evidence>
<dbReference type="EMBL" id="JBHUIX010000013">
    <property type="protein sequence ID" value="MFD2175119.1"/>
    <property type="molecule type" value="Genomic_DNA"/>
</dbReference>
<dbReference type="PANTHER" id="PTHR40661:SF3">
    <property type="entry name" value="FELS-1 PROPHAGE TRANSCRIPTIONAL REGULATOR"/>
    <property type="match status" value="1"/>
</dbReference>
<comment type="caution">
    <text evidence="5">The sequence shown here is derived from an EMBL/GenBank/DDBJ whole genome shotgun (WGS) entry which is preliminary data.</text>
</comment>
<dbReference type="PANTHER" id="PTHR40661">
    <property type="match status" value="1"/>
</dbReference>
<dbReference type="SUPFAM" id="SSF51306">
    <property type="entry name" value="LexA/Signal peptidase"/>
    <property type="match status" value="1"/>
</dbReference>
<dbReference type="InterPro" id="IPR015927">
    <property type="entry name" value="Peptidase_S24_S26A/B/C"/>
</dbReference>
<accession>A0ABW5AC77</accession>
<protein>
    <submittedName>
        <fullName evidence="5">XRE family transcriptional regulator</fullName>
    </submittedName>
</protein>
<evidence type="ECO:0000313" key="6">
    <source>
        <dbReference type="Proteomes" id="UP001597413"/>
    </source>
</evidence>
<keyword evidence="6" id="KW-1185">Reference proteome</keyword>
<dbReference type="SMART" id="SM00530">
    <property type="entry name" value="HTH_XRE"/>
    <property type="match status" value="1"/>
</dbReference>
<dbReference type="InterPro" id="IPR001387">
    <property type="entry name" value="Cro/C1-type_HTH"/>
</dbReference>
<evidence type="ECO:0000313" key="5">
    <source>
        <dbReference type="EMBL" id="MFD2175119.1"/>
    </source>
</evidence>
<keyword evidence="2" id="KW-0238">DNA-binding</keyword>
<feature type="domain" description="HTH cro/C1-type" evidence="4">
    <location>
        <begin position="16"/>
        <end position="71"/>
    </location>
</feature>
<keyword evidence="1" id="KW-0805">Transcription regulation</keyword>
<reference evidence="6" key="1">
    <citation type="journal article" date="2019" name="Int. J. Syst. Evol. Microbiol.">
        <title>The Global Catalogue of Microorganisms (GCM) 10K type strain sequencing project: providing services to taxonomists for standard genome sequencing and annotation.</title>
        <authorList>
            <consortium name="The Broad Institute Genomics Platform"/>
            <consortium name="The Broad Institute Genome Sequencing Center for Infectious Disease"/>
            <person name="Wu L."/>
            <person name="Ma J."/>
        </authorList>
    </citation>
    <scope>NUCLEOTIDE SEQUENCE [LARGE SCALE GENOMIC DNA]</scope>
    <source>
        <strain evidence="6">CCUG 55131</strain>
    </source>
</reference>
<name>A0ABW5AC77_9RHOB</name>
<sequence>MARPEVEPSTPLAKRLREVRKALGNPERAEFAVGLDISKSTIAFYERGERTPDANVLKQYRDRHGVDLNWLITGDGDMFQSSSPDSGGLPAPIMDFNQPDFVRLPIYDDVHASAGPGSVPVSEQADGVVAFTRRFLANQGARPDHCSVIWARGTSMKPTIPDGALLVVDHSQREVEHGCIYVFNVSDRLLVKRARWRLDGRLELVSDNTEEGYPVETFRAESVDQLRVVGRVVYFGRTP</sequence>
<dbReference type="CDD" id="cd06529">
    <property type="entry name" value="S24_LexA-like"/>
    <property type="match status" value="1"/>
</dbReference>
<dbReference type="InterPro" id="IPR036286">
    <property type="entry name" value="LexA/Signal_pep-like_sf"/>
</dbReference>
<dbReference type="InterPro" id="IPR039418">
    <property type="entry name" value="LexA-like"/>
</dbReference>
<dbReference type="Pfam" id="PF01381">
    <property type="entry name" value="HTH_3"/>
    <property type="match status" value="1"/>
</dbReference>
<gene>
    <name evidence="5" type="ORF">ACFSM0_13565</name>
</gene>
<evidence type="ECO:0000256" key="2">
    <source>
        <dbReference type="ARBA" id="ARBA00023125"/>
    </source>
</evidence>